<sequence length="160" mass="17571">MISVLEVTWWWGTCVGVWLVTLSSVTPAELAVATVCGLPCAVAARVVRKAVRGRWRPRLRWCSWAVALPASVVVDTVRVFQQAARRSWHRRRPEAEGTWRRTPLPEDVEGATAAARRALATLAISATPGTYVVDGDRSGPHLLVHSLTASPSRTERVIAR</sequence>
<feature type="transmembrane region" description="Helical" evidence="1">
    <location>
        <begin position="30"/>
        <end position="47"/>
    </location>
</feature>
<organism evidence="2 3">
    <name type="scientific">Wenjunlia vitaminophila</name>
    <name type="common">Streptomyces vitaminophilus</name>
    <dbReference type="NCBI Taxonomy" id="76728"/>
    <lineage>
        <taxon>Bacteria</taxon>
        <taxon>Bacillati</taxon>
        <taxon>Actinomycetota</taxon>
        <taxon>Actinomycetes</taxon>
        <taxon>Kitasatosporales</taxon>
        <taxon>Streptomycetaceae</taxon>
        <taxon>Wenjunlia</taxon>
    </lineage>
</organism>
<dbReference type="Pfam" id="PF01899">
    <property type="entry name" value="MNHE"/>
    <property type="match status" value="1"/>
</dbReference>
<dbReference type="GO" id="GO:0008324">
    <property type="term" value="F:monoatomic cation transmembrane transporter activity"/>
    <property type="evidence" value="ECO:0007669"/>
    <property type="project" value="InterPro"/>
</dbReference>
<feature type="transmembrane region" description="Helical" evidence="1">
    <location>
        <begin position="7"/>
        <end position="24"/>
    </location>
</feature>
<comment type="caution">
    <text evidence="2">The sequence shown here is derived from an EMBL/GenBank/DDBJ whole genome shotgun (WGS) entry which is preliminary data.</text>
</comment>
<dbReference type="GO" id="GO:0016020">
    <property type="term" value="C:membrane"/>
    <property type="evidence" value="ECO:0007669"/>
    <property type="project" value="InterPro"/>
</dbReference>
<protein>
    <submittedName>
        <fullName evidence="2">Uncharacterized protein</fullName>
    </submittedName>
</protein>
<dbReference type="OrthoDB" id="4731328at2"/>
<dbReference type="STRING" id="76728.AQ490_13225"/>
<name>A0A0T6LY50_WENVI</name>
<keyword evidence="3" id="KW-1185">Reference proteome</keyword>
<proteinExistence type="predicted"/>
<reference evidence="2 3" key="1">
    <citation type="submission" date="2015-10" db="EMBL/GenBank/DDBJ databases">
        <title>Draft genome sequence of pyrrolomycin-producing Streptomyces vitaminophilus.</title>
        <authorList>
            <person name="Graham D.E."/>
            <person name="Mahan K.M."/>
            <person name="Klingeman D.M."/>
            <person name="Hettich R.L."/>
            <person name="Parry R.J."/>
        </authorList>
    </citation>
    <scope>NUCLEOTIDE SEQUENCE [LARGE SCALE GENOMIC DNA]</scope>
    <source>
        <strain evidence="2 3">ATCC 31673</strain>
    </source>
</reference>
<dbReference type="RefSeq" id="WP_018383609.1">
    <property type="nucleotide sequence ID" value="NZ_LLZU01000003.1"/>
</dbReference>
<dbReference type="EMBL" id="LLZU01000003">
    <property type="protein sequence ID" value="KRV50905.1"/>
    <property type="molecule type" value="Genomic_DNA"/>
</dbReference>
<keyword evidence="1" id="KW-0472">Membrane</keyword>
<keyword evidence="1" id="KW-1133">Transmembrane helix</keyword>
<keyword evidence="1" id="KW-0812">Transmembrane</keyword>
<dbReference type="eggNOG" id="ENOG5031VM1">
    <property type="taxonomic scope" value="Bacteria"/>
</dbReference>
<evidence type="ECO:0000256" key="1">
    <source>
        <dbReference type="SAM" id="Phobius"/>
    </source>
</evidence>
<dbReference type="Proteomes" id="UP000050867">
    <property type="component" value="Unassembled WGS sequence"/>
</dbReference>
<dbReference type="AlphaFoldDB" id="A0A0T6LY50"/>
<evidence type="ECO:0000313" key="2">
    <source>
        <dbReference type="EMBL" id="KRV50905.1"/>
    </source>
</evidence>
<evidence type="ECO:0000313" key="3">
    <source>
        <dbReference type="Proteomes" id="UP000050867"/>
    </source>
</evidence>
<gene>
    <name evidence="2" type="ORF">AQ490_13225</name>
</gene>
<accession>A0A0T6LY50</accession>
<dbReference type="InterPro" id="IPR002758">
    <property type="entry name" value="Cation_antiport_E"/>
</dbReference>